<dbReference type="PANTHER" id="PTHR22730">
    <property type="entry name" value="PROMININ PROM PROTEIN"/>
    <property type="match status" value="1"/>
</dbReference>
<keyword evidence="5 8" id="KW-0472">Membrane</keyword>
<feature type="transmembrane region" description="Helical" evidence="8">
    <location>
        <begin position="223"/>
        <end position="242"/>
    </location>
</feature>
<sequence length="473" mass="52756">MTPPSTPRAKGWPMSSMGGKTRVQQHPHLQGFREAFTNLSSVSSHIATIQQGRAIVSVLYVLHTLSKKNYIITVKKGMMFLRDTVGQYEGIAEANLFSDGNNCSTTDSFVIFRTPSETQRNEREIVADVLIDGPRNDTNISHLKTPIDWNNWTPKLKFPTTSSEKEYKMANLHLDRGMFVFDFLRKFLSLIQPYDVPVDLLTDAIENRVDTSRLISESIHLEATLLVVLGMCCVLCCVIPGIELWLACRPIREDYKPSQHPSVLTFSLAFFVCILGLGMITMLVCNETISGSVEKFPIVVETALQDLNDYHSSTTIQLRKCLSRSLDVASEAILADLDNIEELLGKPVQTELSAETGLDNTLNMLIDLVNGKEALSHIVKLVAIILYCIVSASHRVSSNVESLLSNGENIRSLGKQLSREMDDLRRNLESALRACTGQDRPLCTIIDSSGLRLTLRIDQVNSIRVKQRQCTAL</sequence>
<gene>
    <name evidence="9" type="ORF">K0M31_003750</name>
</gene>
<comment type="caution">
    <text evidence="9">The sequence shown here is derived from an EMBL/GenBank/DDBJ whole genome shotgun (WGS) entry which is preliminary data.</text>
</comment>
<evidence type="ECO:0000256" key="4">
    <source>
        <dbReference type="ARBA" id="ARBA00022989"/>
    </source>
</evidence>
<evidence type="ECO:0000256" key="7">
    <source>
        <dbReference type="SAM" id="MobiDB-lite"/>
    </source>
</evidence>
<comment type="subcellular location">
    <subcellularLocation>
        <location evidence="1">Membrane</location>
        <topology evidence="1">Multi-pass membrane protein</topology>
    </subcellularLocation>
</comment>
<evidence type="ECO:0000256" key="8">
    <source>
        <dbReference type="SAM" id="Phobius"/>
    </source>
</evidence>
<reference evidence="9" key="1">
    <citation type="submission" date="2021-10" db="EMBL/GenBank/DDBJ databases">
        <title>Melipona bicolor Genome sequencing and assembly.</title>
        <authorList>
            <person name="Araujo N.S."/>
            <person name="Arias M.C."/>
        </authorList>
    </citation>
    <scope>NUCLEOTIDE SEQUENCE</scope>
    <source>
        <strain evidence="9">USP_2M_L1-L4_2017</strain>
        <tissue evidence="9">Whole body</tissue>
    </source>
</reference>
<feature type="region of interest" description="Disordered" evidence="7">
    <location>
        <begin position="1"/>
        <end position="21"/>
    </location>
</feature>
<feature type="transmembrane region" description="Helical" evidence="8">
    <location>
        <begin position="263"/>
        <end position="284"/>
    </location>
</feature>
<dbReference type="PANTHER" id="PTHR22730:SF1">
    <property type="entry name" value="PROMININ-LIKE PROTEIN"/>
    <property type="match status" value="1"/>
</dbReference>
<evidence type="ECO:0000256" key="3">
    <source>
        <dbReference type="ARBA" id="ARBA00022692"/>
    </source>
</evidence>
<evidence type="ECO:0000256" key="1">
    <source>
        <dbReference type="ARBA" id="ARBA00004141"/>
    </source>
</evidence>
<dbReference type="Proteomes" id="UP001177670">
    <property type="component" value="Unassembled WGS sequence"/>
</dbReference>
<dbReference type="AlphaFoldDB" id="A0AA40KNS7"/>
<dbReference type="InterPro" id="IPR008795">
    <property type="entry name" value="Prominin"/>
</dbReference>
<evidence type="ECO:0000256" key="2">
    <source>
        <dbReference type="ARBA" id="ARBA00006058"/>
    </source>
</evidence>
<dbReference type="GO" id="GO:0016020">
    <property type="term" value="C:membrane"/>
    <property type="evidence" value="ECO:0007669"/>
    <property type="project" value="UniProtKB-SubCell"/>
</dbReference>
<name>A0AA40KNS7_9HYME</name>
<evidence type="ECO:0000256" key="5">
    <source>
        <dbReference type="ARBA" id="ARBA00023136"/>
    </source>
</evidence>
<keyword evidence="4 8" id="KW-1133">Transmembrane helix</keyword>
<keyword evidence="6" id="KW-0325">Glycoprotein</keyword>
<keyword evidence="10" id="KW-1185">Reference proteome</keyword>
<evidence type="ECO:0000313" key="9">
    <source>
        <dbReference type="EMBL" id="KAK1127201.1"/>
    </source>
</evidence>
<evidence type="ECO:0000313" key="10">
    <source>
        <dbReference type="Proteomes" id="UP001177670"/>
    </source>
</evidence>
<keyword evidence="3 8" id="KW-0812">Transmembrane</keyword>
<dbReference type="EMBL" id="JAHYIQ010000012">
    <property type="protein sequence ID" value="KAK1127201.1"/>
    <property type="molecule type" value="Genomic_DNA"/>
</dbReference>
<evidence type="ECO:0000256" key="6">
    <source>
        <dbReference type="ARBA" id="ARBA00023180"/>
    </source>
</evidence>
<accession>A0AA40KNS7</accession>
<organism evidence="9 10">
    <name type="scientific">Melipona bicolor</name>
    <dbReference type="NCBI Taxonomy" id="60889"/>
    <lineage>
        <taxon>Eukaryota</taxon>
        <taxon>Metazoa</taxon>
        <taxon>Ecdysozoa</taxon>
        <taxon>Arthropoda</taxon>
        <taxon>Hexapoda</taxon>
        <taxon>Insecta</taxon>
        <taxon>Pterygota</taxon>
        <taxon>Neoptera</taxon>
        <taxon>Endopterygota</taxon>
        <taxon>Hymenoptera</taxon>
        <taxon>Apocrita</taxon>
        <taxon>Aculeata</taxon>
        <taxon>Apoidea</taxon>
        <taxon>Anthophila</taxon>
        <taxon>Apidae</taxon>
        <taxon>Melipona</taxon>
    </lineage>
</organism>
<proteinExistence type="inferred from homology"/>
<comment type="similarity">
    <text evidence="2">Belongs to the prominin family.</text>
</comment>
<dbReference type="Pfam" id="PF05478">
    <property type="entry name" value="Prominin"/>
    <property type="match status" value="1"/>
</dbReference>
<protein>
    <submittedName>
        <fullName evidence="9">Uncharacterized protein</fullName>
    </submittedName>
</protein>